<dbReference type="OMA" id="QCTICIG"/>
<dbReference type="GO" id="GO:0008441">
    <property type="term" value="F:3'(2'),5'-bisphosphate nucleotidase activity"/>
    <property type="evidence" value="ECO:0007669"/>
    <property type="project" value="UniProtKB-EC"/>
</dbReference>
<protein>
    <recommendedName>
        <fullName evidence="3">3'(2'),5'-bisphosphate nucleotidase 1</fullName>
        <ecNumber evidence="2">3.1.3.7</ecNumber>
    </recommendedName>
    <alternativeName>
        <fullName evidence="4">Bisphosphate 3'-nucleotidase 1</fullName>
    </alternativeName>
    <alternativeName>
        <fullName evidence="5">Inositol-polyphosphate 1-phosphatase</fullName>
    </alternativeName>
</protein>
<dbReference type="PANTHER" id="PTHR43028:SF5">
    <property type="entry name" value="3'(2'),5'-BISPHOSPHATE NUCLEOTIDASE 1"/>
    <property type="match status" value="1"/>
</dbReference>
<dbReference type="PaxDb" id="55529-EKX53723"/>
<dbReference type="OrthoDB" id="10254945at2759"/>
<feature type="binding site" evidence="6">
    <location>
        <position position="75"/>
    </location>
    <ligand>
        <name>Mg(2+)</name>
        <dbReference type="ChEBI" id="CHEBI:18420"/>
        <label>1</label>
        <note>catalytic</note>
    </ligand>
</feature>
<dbReference type="PROSITE" id="PS00630">
    <property type="entry name" value="IMP_2"/>
    <property type="match status" value="1"/>
</dbReference>
<dbReference type="EC" id="3.1.3.7" evidence="2"/>
<reference evidence="8" key="3">
    <citation type="submission" date="2016-03" db="UniProtKB">
        <authorList>
            <consortium name="EnsemblProtists"/>
        </authorList>
    </citation>
    <scope>IDENTIFICATION</scope>
</reference>
<dbReference type="InterPro" id="IPR020550">
    <property type="entry name" value="Inositol_monophosphatase_CS"/>
</dbReference>
<feature type="binding site" evidence="6">
    <location>
        <position position="226"/>
    </location>
    <ligand>
        <name>Mg(2+)</name>
        <dbReference type="ChEBI" id="CHEBI:18420"/>
        <label>1</label>
        <note>catalytic</note>
    </ligand>
</feature>
<dbReference type="SUPFAM" id="SSF56655">
    <property type="entry name" value="Carbohydrate phosphatase"/>
    <property type="match status" value="1"/>
</dbReference>
<proteinExistence type="inferred from homology"/>
<dbReference type="EMBL" id="JH992969">
    <property type="protein sequence ID" value="EKX53723.1"/>
    <property type="molecule type" value="Genomic_DNA"/>
</dbReference>
<dbReference type="Gene3D" id="3.40.190.80">
    <property type="match status" value="1"/>
</dbReference>
<comment type="similarity">
    <text evidence="1">Belongs to the inositol monophosphatase superfamily.</text>
</comment>
<evidence type="ECO:0000256" key="2">
    <source>
        <dbReference type="ARBA" id="ARBA00012633"/>
    </source>
</evidence>
<dbReference type="AlphaFoldDB" id="L1K024"/>
<dbReference type="RefSeq" id="XP_005840703.1">
    <property type="nucleotide sequence ID" value="XM_005840646.1"/>
</dbReference>
<keyword evidence="6" id="KW-0479">Metal-binding</keyword>
<feature type="binding site" evidence="6">
    <location>
        <position position="130"/>
    </location>
    <ligand>
        <name>Mg(2+)</name>
        <dbReference type="ChEBI" id="CHEBI:18420"/>
        <label>1</label>
        <note>catalytic</note>
    </ligand>
</feature>
<feature type="binding site" evidence="6">
    <location>
        <position position="133"/>
    </location>
    <ligand>
        <name>Mg(2+)</name>
        <dbReference type="ChEBI" id="CHEBI:18420"/>
        <label>1</label>
        <note>catalytic</note>
    </ligand>
</feature>
<dbReference type="STRING" id="905079.L1K024"/>
<evidence type="ECO:0000313" key="7">
    <source>
        <dbReference type="EMBL" id="EKX53723.1"/>
    </source>
</evidence>
<dbReference type="Proteomes" id="UP000011087">
    <property type="component" value="Unassembled WGS sequence"/>
</dbReference>
<evidence type="ECO:0000256" key="4">
    <source>
        <dbReference type="ARBA" id="ARBA00041815"/>
    </source>
</evidence>
<dbReference type="Gene3D" id="3.30.540.10">
    <property type="entry name" value="Fructose-1,6-Bisphosphatase, subunit A, domain 1"/>
    <property type="match status" value="1"/>
</dbReference>
<dbReference type="KEGG" id="gtt:GUITHDRAFT_64068"/>
<dbReference type="InterPro" id="IPR050725">
    <property type="entry name" value="CysQ/Inositol_MonoPase"/>
</dbReference>
<dbReference type="PANTHER" id="PTHR43028">
    <property type="entry name" value="3'(2'),5'-BISPHOSPHATE NUCLEOTIDASE 1"/>
    <property type="match status" value="1"/>
</dbReference>
<dbReference type="EnsemblProtists" id="EKX53723">
    <property type="protein sequence ID" value="EKX53723"/>
    <property type="gene ID" value="GUITHDRAFT_64068"/>
</dbReference>
<keyword evidence="9" id="KW-1185">Reference proteome</keyword>
<dbReference type="InterPro" id="IPR000760">
    <property type="entry name" value="Inositol_monophosphatase-like"/>
</dbReference>
<organism evidence="7">
    <name type="scientific">Guillardia theta (strain CCMP2712)</name>
    <name type="common">Cryptophyte</name>
    <dbReference type="NCBI Taxonomy" id="905079"/>
    <lineage>
        <taxon>Eukaryota</taxon>
        <taxon>Cryptophyceae</taxon>
        <taxon>Pyrenomonadales</taxon>
        <taxon>Geminigeraceae</taxon>
        <taxon>Guillardia</taxon>
    </lineage>
</organism>
<feature type="binding site" evidence="6">
    <location>
        <position position="132"/>
    </location>
    <ligand>
        <name>Mg(2+)</name>
        <dbReference type="ChEBI" id="CHEBI:18420"/>
        <label>1</label>
        <note>catalytic</note>
    </ligand>
</feature>
<reference evidence="7 9" key="1">
    <citation type="journal article" date="2012" name="Nature">
        <title>Algal genomes reveal evolutionary mosaicism and the fate of nucleomorphs.</title>
        <authorList>
            <consortium name="DOE Joint Genome Institute"/>
            <person name="Curtis B.A."/>
            <person name="Tanifuji G."/>
            <person name="Burki F."/>
            <person name="Gruber A."/>
            <person name="Irimia M."/>
            <person name="Maruyama S."/>
            <person name="Arias M.C."/>
            <person name="Ball S.G."/>
            <person name="Gile G.H."/>
            <person name="Hirakawa Y."/>
            <person name="Hopkins J.F."/>
            <person name="Kuo A."/>
            <person name="Rensing S.A."/>
            <person name="Schmutz J."/>
            <person name="Symeonidi A."/>
            <person name="Elias M."/>
            <person name="Eveleigh R.J."/>
            <person name="Herman E.K."/>
            <person name="Klute M.J."/>
            <person name="Nakayama T."/>
            <person name="Obornik M."/>
            <person name="Reyes-Prieto A."/>
            <person name="Armbrust E.V."/>
            <person name="Aves S.J."/>
            <person name="Beiko R.G."/>
            <person name="Coutinho P."/>
            <person name="Dacks J.B."/>
            <person name="Durnford D.G."/>
            <person name="Fast N.M."/>
            <person name="Green B.R."/>
            <person name="Grisdale C.J."/>
            <person name="Hempel F."/>
            <person name="Henrissat B."/>
            <person name="Hoppner M.P."/>
            <person name="Ishida K."/>
            <person name="Kim E."/>
            <person name="Koreny L."/>
            <person name="Kroth P.G."/>
            <person name="Liu Y."/>
            <person name="Malik S.B."/>
            <person name="Maier U.G."/>
            <person name="McRose D."/>
            <person name="Mock T."/>
            <person name="Neilson J.A."/>
            <person name="Onodera N.T."/>
            <person name="Poole A.M."/>
            <person name="Pritham E.J."/>
            <person name="Richards T.A."/>
            <person name="Rocap G."/>
            <person name="Roy S.W."/>
            <person name="Sarai C."/>
            <person name="Schaack S."/>
            <person name="Shirato S."/>
            <person name="Slamovits C.H."/>
            <person name="Spencer D.F."/>
            <person name="Suzuki S."/>
            <person name="Worden A.Z."/>
            <person name="Zauner S."/>
            <person name="Barry K."/>
            <person name="Bell C."/>
            <person name="Bharti A.K."/>
            <person name="Crow J.A."/>
            <person name="Grimwood J."/>
            <person name="Kramer R."/>
            <person name="Lindquist E."/>
            <person name="Lucas S."/>
            <person name="Salamov A."/>
            <person name="McFadden G.I."/>
            <person name="Lane C.E."/>
            <person name="Keeling P.J."/>
            <person name="Gray M.W."/>
            <person name="Grigoriev I.V."/>
            <person name="Archibald J.M."/>
        </authorList>
    </citation>
    <scope>NUCLEOTIDE SEQUENCE</scope>
    <source>
        <strain evidence="7 9">CCMP2712</strain>
    </source>
</reference>
<name>L1K024_GUITC</name>
<evidence type="ECO:0000256" key="3">
    <source>
        <dbReference type="ARBA" id="ARBA00040342"/>
    </source>
</evidence>
<dbReference type="GO" id="GO:0046854">
    <property type="term" value="P:phosphatidylinositol phosphate biosynthetic process"/>
    <property type="evidence" value="ECO:0007669"/>
    <property type="project" value="InterPro"/>
</dbReference>
<keyword evidence="6" id="KW-0460">Magnesium</keyword>
<evidence type="ECO:0000256" key="6">
    <source>
        <dbReference type="PIRSR" id="PIRSR600760-2"/>
    </source>
</evidence>
<dbReference type="GeneID" id="17310542"/>
<evidence type="ECO:0000313" key="9">
    <source>
        <dbReference type="Proteomes" id="UP000011087"/>
    </source>
</evidence>
<dbReference type="HOGENOM" id="CLU_060855_0_0_1"/>
<accession>L1K024</accession>
<reference evidence="9" key="2">
    <citation type="submission" date="2012-11" db="EMBL/GenBank/DDBJ databases">
        <authorList>
            <person name="Kuo A."/>
            <person name="Curtis B.A."/>
            <person name="Tanifuji G."/>
            <person name="Burki F."/>
            <person name="Gruber A."/>
            <person name="Irimia M."/>
            <person name="Maruyama S."/>
            <person name="Arias M.C."/>
            <person name="Ball S.G."/>
            <person name="Gile G.H."/>
            <person name="Hirakawa Y."/>
            <person name="Hopkins J.F."/>
            <person name="Rensing S.A."/>
            <person name="Schmutz J."/>
            <person name="Symeonidi A."/>
            <person name="Elias M."/>
            <person name="Eveleigh R.J."/>
            <person name="Herman E.K."/>
            <person name="Klute M.J."/>
            <person name="Nakayama T."/>
            <person name="Obornik M."/>
            <person name="Reyes-Prieto A."/>
            <person name="Armbrust E.V."/>
            <person name="Aves S.J."/>
            <person name="Beiko R.G."/>
            <person name="Coutinho P."/>
            <person name="Dacks J.B."/>
            <person name="Durnford D.G."/>
            <person name="Fast N.M."/>
            <person name="Green B.R."/>
            <person name="Grisdale C."/>
            <person name="Hempe F."/>
            <person name="Henrissat B."/>
            <person name="Hoppner M.P."/>
            <person name="Ishida K.-I."/>
            <person name="Kim E."/>
            <person name="Koreny L."/>
            <person name="Kroth P.G."/>
            <person name="Liu Y."/>
            <person name="Malik S.-B."/>
            <person name="Maier U.G."/>
            <person name="McRose D."/>
            <person name="Mock T."/>
            <person name="Neilson J.A."/>
            <person name="Onodera N.T."/>
            <person name="Poole A.M."/>
            <person name="Pritham E.J."/>
            <person name="Richards T.A."/>
            <person name="Rocap G."/>
            <person name="Roy S.W."/>
            <person name="Sarai C."/>
            <person name="Schaack S."/>
            <person name="Shirato S."/>
            <person name="Slamovits C.H."/>
            <person name="Spencer D.F."/>
            <person name="Suzuki S."/>
            <person name="Worden A.Z."/>
            <person name="Zauner S."/>
            <person name="Barry K."/>
            <person name="Bell C."/>
            <person name="Bharti A.K."/>
            <person name="Crow J.A."/>
            <person name="Grimwood J."/>
            <person name="Kramer R."/>
            <person name="Lindquist E."/>
            <person name="Lucas S."/>
            <person name="Salamov A."/>
            <person name="McFadden G.I."/>
            <person name="Lane C.E."/>
            <person name="Keeling P.J."/>
            <person name="Gray M.W."/>
            <person name="Grigoriev I.V."/>
            <person name="Archibald J.M."/>
        </authorList>
    </citation>
    <scope>NUCLEOTIDE SEQUENCE</scope>
    <source>
        <strain evidence="9">CCMP2712</strain>
    </source>
</reference>
<evidence type="ECO:0000256" key="1">
    <source>
        <dbReference type="ARBA" id="ARBA00009759"/>
    </source>
</evidence>
<dbReference type="GO" id="GO:0046872">
    <property type="term" value="F:metal ion binding"/>
    <property type="evidence" value="ECO:0007669"/>
    <property type="project" value="UniProtKB-KW"/>
</dbReference>
<evidence type="ECO:0000256" key="5">
    <source>
        <dbReference type="ARBA" id="ARBA00044554"/>
    </source>
</evidence>
<evidence type="ECO:0000313" key="8">
    <source>
        <dbReference type="EnsemblProtists" id="EKX53723"/>
    </source>
</evidence>
<sequence length="287" mass="31639">MWYQKPTAGRLTKLVHISKRACDQLGTLVRSIYSSIDEQTATVKQDKSAFTIADGLVQELLSELFEGKVKTIVGEEDSAQVRLDRRPMTVGSLCVPEQHERIIERSRRGMQELGRELEDGGYQDLTVFIDPIDGTREFSTKKGEQCSICIGFSDGGGQAVAGLVYRPIPDGGFLTTNGKISGFVEKLMGELKEERVSSGGAGNKMLMLLEGKGGMYIQDRGVSRWDTCAAQAVIEAYGGLLCRLDREVKAYSNLNGLLAVSKEGRERLGEVREAMRRVEEEEGPSYD</sequence>
<dbReference type="Pfam" id="PF00459">
    <property type="entry name" value="Inositol_P"/>
    <property type="match status" value="2"/>
</dbReference>
<gene>
    <name evidence="7" type="ORF">GUITHDRAFT_64068</name>
</gene>
<dbReference type="eggNOG" id="KOG3099">
    <property type="taxonomic scope" value="Eukaryota"/>
</dbReference>
<comment type="cofactor">
    <cofactor evidence="6">
        <name>Mg(2+)</name>
        <dbReference type="ChEBI" id="CHEBI:18420"/>
    </cofactor>
</comment>